<dbReference type="RefSeq" id="WP_004267770.1">
    <property type="nucleotide sequence ID" value="NC_013922.1"/>
</dbReference>
<dbReference type="STRING" id="547559.Nmag_3490"/>
<dbReference type="AlphaFoldDB" id="D3STH3"/>
<name>D3STH3_NATMM</name>
<evidence type="ECO:0000313" key="2">
    <source>
        <dbReference type="EMBL" id="ELY28817.1"/>
    </source>
</evidence>
<evidence type="ECO:0000313" key="4">
    <source>
        <dbReference type="Proteomes" id="UP000011543"/>
    </source>
</evidence>
<dbReference type="eggNOG" id="arCOG01630">
    <property type="taxonomic scope" value="Archaea"/>
</dbReference>
<dbReference type="SUPFAM" id="SSF55298">
    <property type="entry name" value="YjgF-like"/>
    <property type="match status" value="1"/>
</dbReference>
<keyword evidence="3" id="KW-1185">Reference proteome</keyword>
<dbReference type="OrthoDB" id="371655at2157"/>
<reference evidence="2 4" key="3">
    <citation type="journal article" date="2014" name="PLoS Genet.">
        <title>Phylogenetically driven sequencing of extremely halophilic archaea reveals strategies for static and dynamic osmo-response.</title>
        <authorList>
            <person name="Becker E.A."/>
            <person name="Seitzer P.M."/>
            <person name="Tritt A."/>
            <person name="Larsen D."/>
            <person name="Krusor M."/>
            <person name="Yao A.I."/>
            <person name="Wu D."/>
            <person name="Madern D."/>
            <person name="Eisen J.A."/>
            <person name="Darling A.E."/>
            <person name="Facciotti M.T."/>
        </authorList>
    </citation>
    <scope>NUCLEOTIDE SEQUENCE [LARGE SCALE GENOMIC DNA]</scope>
    <source>
        <strain evidence="4">ATCC 43099 / DSM 3394 / CCM 3739 / CIP 104546 / IAM 13178 / JCM 8861 / NBRC 102185 / NCIMB 2190 / MS3</strain>
        <strain evidence="2">MS-3</strain>
    </source>
</reference>
<dbReference type="Gene3D" id="3.30.1330.40">
    <property type="entry name" value="RutC-like"/>
    <property type="match status" value="1"/>
</dbReference>
<dbReference type="PATRIC" id="fig|547559.17.peg.2526"/>
<dbReference type="GeneID" id="58983576"/>
<dbReference type="EMBL" id="CP001932">
    <property type="protein sequence ID" value="ADD07040.1"/>
    <property type="molecule type" value="Genomic_DNA"/>
</dbReference>
<dbReference type="Proteomes" id="UP000011543">
    <property type="component" value="Unassembled WGS sequence"/>
</dbReference>
<dbReference type="Proteomes" id="UP000001879">
    <property type="component" value="Chromosome"/>
</dbReference>
<dbReference type="InterPro" id="IPR035959">
    <property type="entry name" value="RutC-like_sf"/>
</dbReference>
<organism evidence="1 3">
    <name type="scientific">Natrialba magadii (strain ATCC 43099 / DSM 3394 / CCM 3739 / CIP 104546 / IAM 13178 / JCM 8861 / NBRC 102185 / NCIMB 2190 / MS3)</name>
    <name type="common">Natronobacterium magadii</name>
    <dbReference type="NCBI Taxonomy" id="547559"/>
    <lineage>
        <taxon>Archaea</taxon>
        <taxon>Methanobacteriati</taxon>
        <taxon>Methanobacteriota</taxon>
        <taxon>Stenosarchaea group</taxon>
        <taxon>Halobacteria</taxon>
        <taxon>Halobacteriales</taxon>
        <taxon>Natrialbaceae</taxon>
        <taxon>Natrialba</taxon>
    </lineage>
</organism>
<evidence type="ECO:0000313" key="3">
    <source>
        <dbReference type="Proteomes" id="UP000001879"/>
    </source>
</evidence>
<accession>D3STH3</accession>
<protein>
    <submittedName>
        <fullName evidence="1">Uncharacterized protein</fullName>
    </submittedName>
</protein>
<reference evidence="1" key="4">
    <citation type="submission" date="2016-09" db="EMBL/GenBank/DDBJ databases">
        <authorList>
            <person name="Pfeiffer F."/>
        </authorList>
    </citation>
    <scope>NUCLEOTIDE SEQUENCE</scope>
    <source>
        <strain evidence="1">ATCC 43099</strain>
    </source>
</reference>
<evidence type="ECO:0000313" key="1">
    <source>
        <dbReference type="EMBL" id="ADD07040.1"/>
    </source>
</evidence>
<sequence length="45" mass="4758">MAAYDEINAVYEQHFQESDPAQTTVGVCELLGGASVTLDAVTALE</sequence>
<reference evidence="1 3" key="2">
    <citation type="journal article" date="2012" name="BMC Genomics">
        <title>A comparative genomics perspective on the genetic content of the alkaliphilic haloarchaeon Natrialba magadii ATCC 43099T.</title>
        <authorList>
            <person name="Siddaramappa S."/>
            <person name="Challacombe J.F."/>
            <person name="Decastro R.E."/>
            <person name="Pfeiffer F."/>
            <person name="Sastre D.E."/>
            <person name="Gimenez M.I."/>
            <person name="Paggi R.A."/>
            <person name="Detter J.C."/>
            <person name="Davenport K.W."/>
            <person name="Goodwin L.A."/>
            <person name="Kyrpides N."/>
            <person name="Tapia R."/>
            <person name="Pitluck S."/>
            <person name="Lucas S."/>
            <person name="Woyke T."/>
            <person name="Maupin-Furlow J.A."/>
        </authorList>
    </citation>
    <scope>NUCLEOTIDE SEQUENCE [LARGE SCALE GENOMIC DNA]</scope>
    <source>
        <strain evidence="1">ATCC 43099</strain>
        <strain evidence="3">ATCC 43099 / DSM 3394 / CCM 3739 / CIP 104546 / IAM 13178 / JCM 8861 / NBRC 102185 / NCIMB 2190 / MS3</strain>
    </source>
</reference>
<reference evidence="3" key="1">
    <citation type="submission" date="2010-02" db="EMBL/GenBank/DDBJ databases">
        <title>Complete sequence of chromosome of Natrialba magadii ATCC 43099.</title>
        <authorList>
            <consortium name="US DOE Joint Genome Institute"/>
            <person name="Lucas S."/>
            <person name="Copeland A."/>
            <person name="Lapidus A."/>
            <person name="Cheng J.-F."/>
            <person name="Bruce D."/>
            <person name="Goodwin L."/>
            <person name="Pitluck S."/>
            <person name="Davenport K."/>
            <person name="Saunders E."/>
            <person name="Detter J.C."/>
            <person name="Han C."/>
            <person name="Tapia R."/>
            <person name="Land M."/>
            <person name="Hauser L."/>
            <person name="Kyrpides N."/>
            <person name="Mikhailova N."/>
            <person name="De Castro R.E."/>
            <person name="Maupin-Furlow J.A."/>
            <person name="Woyke T."/>
        </authorList>
    </citation>
    <scope>NUCLEOTIDE SEQUENCE [LARGE SCALE GENOMIC DNA]</scope>
    <source>
        <strain evidence="3">ATCC 43099 / DSM 3394 / CCM 3739 / CIP 104546 / IAM 13178 / JCM 8861 / NBRC 102185 / NCIMB 2190 / MS3</strain>
    </source>
</reference>
<gene>
    <name evidence="1" type="ordered locus">Nmag_3490</name>
    <name evidence="2" type="ORF">C500_12765</name>
</gene>
<dbReference type="PaxDb" id="547559-Nmag_3490"/>
<dbReference type="EMBL" id="AOHS01000040">
    <property type="protein sequence ID" value="ELY28817.1"/>
    <property type="molecule type" value="Genomic_DNA"/>
</dbReference>
<dbReference type="HOGENOM" id="CLU_3194598_0_0_2"/>
<proteinExistence type="predicted"/>
<dbReference type="KEGG" id="nmg:Nmag_3490"/>